<keyword evidence="3" id="KW-1185">Reference proteome</keyword>
<reference evidence="2 3" key="1">
    <citation type="submission" date="2020-10" db="EMBL/GenBank/DDBJ databases">
        <title>Sequencing the genomes of 1000 actinobacteria strains.</title>
        <authorList>
            <person name="Klenk H.-P."/>
        </authorList>
    </citation>
    <scope>NUCLEOTIDE SEQUENCE [LARGE SCALE GENOMIC DNA]</scope>
    <source>
        <strain evidence="2 3">DSM 43748</strain>
    </source>
</reference>
<evidence type="ECO:0000256" key="1">
    <source>
        <dbReference type="SAM" id="MobiDB-lite"/>
    </source>
</evidence>
<dbReference type="EMBL" id="JADBEF010000002">
    <property type="protein sequence ID" value="MBE1566568.1"/>
    <property type="molecule type" value="Genomic_DNA"/>
</dbReference>
<evidence type="ECO:0000313" key="3">
    <source>
        <dbReference type="Proteomes" id="UP000661607"/>
    </source>
</evidence>
<dbReference type="Proteomes" id="UP000661607">
    <property type="component" value="Unassembled WGS sequence"/>
</dbReference>
<protein>
    <submittedName>
        <fullName evidence="2">Uncharacterized protein</fullName>
    </submittedName>
</protein>
<feature type="region of interest" description="Disordered" evidence="1">
    <location>
        <begin position="153"/>
        <end position="177"/>
    </location>
</feature>
<evidence type="ECO:0000313" key="2">
    <source>
        <dbReference type="EMBL" id="MBE1566568.1"/>
    </source>
</evidence>
<sequence>MMTPEVAEKLRAVFPPEKIGKLPRVTCRACSKNFGSCNEHQKKWCDTCSGMVSTQHIHLDYVGHADITDRFLQVDPWWNWEPLAFDQLGLPAFDQHGGLWIKLTIAGVTRLGYGDAQGKTGPNAVKEAIGDAFRNGGMRFGVALDLWRKDMPEAEEGPRRGGRSAAAAPPPPSGPDPLWLVNITAEIHAAQTFDEMIEIGNRIDAEFNAGRIVPGSDLANALGEVFMPKREQLLAERNTAARAYHDAVARETVSEALSS</sequence>
<gene>
    <name evidence="2" type="ORF">H4W81_009440</name>
</gene>
<comment type="caution">
    <text evidence="2">The sequence shown here is derived from an EMBL/GenBank/DDBJ whole genome shotgun (WGS) entry which is preliminary data.</text>
</comment>
<proteinExistence type="predicted"/>
<organism evidence="2 3">
    <name type="scientific">Nonomuraea africana</name>
    <dbReference type="NCBI Taxonomy" id="46171"/>
    <lineage>
        <taxon>Bacteria</taxon>
        <taxon>Bacillati</taxon>
        <taxon>Actinomycetota</taxon>
        <taxon>Actinomycetes</taxon>
        <taxon>Streptosporangiales</taxon>
        <taxon>Streptosporangiaceae</taxon>
        <taxon>Nonomuraea</taxon>
    </lineage>
</organism>
<name>A0ABR9KX16_9ACTN</name>
<dbReference type="RefSeq" id="WP_192781569.1">
    <property type="nucleotide sequence ID" value="NZ_BAAASY010000032.1"/>
</dbReference>
<accession>A0ABR9KX16</accession>